<dbReference type="PANTHER" id="PTHR30015:SF7">
    <property type="entry name" value="TYPE IV METHYL-DIRECTED RESTRICTION ENZYME ECOKMRR"/>
    <property type="match status" value="1"/>
</dbReference>
<keyword evidence="3" id="KW-0540">Nuclease</keyword>
<dbReference type="GO" id="GO:0009307">
    <property type="term" value="P:DNA restriction-modification system"/>
    <property type="evidence" value="ECO:0007669"/>
    <property type="project" value="InterPro"/>
</dbReference>
<name>A0A8J3BMI9_9ACTN</name>
<comment type="caution">
    <text evidence="3">The sequence shown here is derived from an EMBL/GenBank/DDBJ whole genome shotgun (WGS) entry which is preliminary data.</text>
</comment>
<dbReference type="GO" id="GO:0015666">
    <property type="term" value="F:restriction endodeoxyribonuclease activity"/>
    <property type="evidence" value="ECO:0007669"/>
    <property type="project" value="TreeGrafter"/>
</dbReference>
<dbReference type="InterPro" id="IPR052906">
    <property type="entry name" value="Type_IV_Methyl-Rstrct_Enzyme"/>
</dbReference>
<keyword evidence="3" id="KW-0378">Hydrolase</keyword>
<dbReference type="Proteomes" id="UP000662200">
    <property type="component" value="Unassembled WGS sequence"/>
</dbReference>
<dbReference type="AlphaFoldDB" id="A0A8J3BMI9"/>
<reference evidence="3" key="1">
    <citation type="journal article" date="2014" name="Int. J. Syst. Evol. Microbiol.">
        <title>Complete genome sequence of Corynebacterium casei LMG S-19264T (=DSM 44701T), isolated from a smear-ripened cheese.</title>
        <authorList>
            <consortium name="US DOE Joint Genome Institute (JGI-PGF)"/>
            <person name="Walter F."/>
            <person name="Albersmeier A."/>
            <person name="Kalinowski J."/>
            <person name="Ruckert C."/>
        </authorList>
    </citation>
    <scope>NUCLEOTIDE SEQUENCE</scope>
    <source>
        <strain evidence="3">JCM 3091</strain>
    </source>
</reference>
<dbReference type="InterPro" id="IPR007560">
    <property type="entry name" value="Restrct_endonuc_IV_Mrr"/>
</dbReference>
<dbReference type="Gene3D" id="3.40.1350.10">
    <property type="match status" value="1"/>
</dbReference>
<dbReference type="InterPro" id="IPR011856">
    <property type="entry name" value="tRNA_endonuc-like_dom_sf"/>
</dbReference>
<organism evidence="3 4">
    <name type="scientific">Pilimelia terevasa</name>
    <dbReference type="NCBI Taxonomy" id="53372"/>
    <lineage>
        <taxon>Bacteria</taxon>
        <taxon>Bacillati</taxon>
        <taxon>Actinomycetota</taxon>
        <taxon>Actinomycetes</taxon>
        <taxon>Micromonosporales</taxon>
        <taxon>Micromonosporaceae</taxon>
        <taxon>Pilimelia</taxon>
    </lineage>
</organism>
<dbReference type="EMBL" id="BMQC01000007">
    <property type="protein sequence ID" value="GGK29905.1"/>
    <property type="molecule type" value="Genomic_DNA"/>
</dbReference>
<dbReference type="Pfam" id="PF04471">
    <property type="entry name" value="Mrr_cat"/>
    <property type="match status" value="1"/>
</dbReference>
<evidence type="ECO:0000313" key="3">
    <source>
        <dbReference type="EMBL" id="GGK29905.1"/>
    </source>
</evidence>
<proteinExistence type="predicted"/>
<dbReference type="RefSeq" id="WP_229789571.1">
    <property type="nucleotide sequence ID" value="NZ_BMQC01000007.1"/>
</dbReference>
<keyword evidence="3" id="KW-0255">Endonuclease</keyword>
<evidence type="ECO:0000259" key="1">
    <source>
        <dbReference type="Pfam" id="PF04471"/>
    </source>
</evidence>
<feature type="domain" description="Restriction endonuclease type IV Mrr" evidence="1">
    <location>
        <begin position="179"/>
        <end position="300"/>
    </location>
</feature>
<accession>A0A8J3BMI9</accession>
<dbReference type="GO" id="GO:0003677">
    <property type="term" value="F:DNA binding"/>
    <property type="evidence" value="ECO:0007669"/>
    <property type="project" value="InterPro"/>
</dbReference>
<protein>
    <submittedName>
        <fullName evidence="3">Restriction endonuclease</fullName>
    </submittedName>
</protein>
<gene>
    <name evidence="3" type="ORF">GCM10010124_23290</name>
</gene>
<evidence type="ECO:0000313" key="4">
    <source>
        <dbReference type="Proteomes" id="UP000662200"/>
    </source>
</evidence>
<dbReference type="Pfam" id="PF14338">
    <property type="entry name" value="Mrr_N"/>
    <property type="match status" value="1"/>
</dbReference>
<evidence type="ECO:0000259" key="2">
    <source>
        <dbReference type="Pfam" id="PF14338"/>
    </source>
</evidence>
<dbReference type="PANTHER" id="PTHR30015">
    <property type="entry name" value="MRR RESTRICTION SYSTEM PROTEIN"/>
    <property type="match status" value="1"/>
</dbReference>
<dbReference type="InterPro" id="IPR011335">
    <property type="entry name" value="Restrct_endonuc-II-like"/>
</dbReference>
<reference evidence="3" key="2">
    <citation type="submission" date="2020-09" db="EMBL/GenBank/DDBJ databases">
        <authorList>
            <person name="Sun Q."/>
            <person name="Ohkuma M."/>
        </authorList>
    </citation>
    <scope>NUCLEOTIDE SEQUENCE</scope>
    <source>
        <strain evidence="3">JCM 3091</strain>
    </source>
</reference>
<feature type="domain" description="Restriction system protein Mrr-like N-terminal" evidence="2">
    <location>
        <begin position="16"/>
        <end position="97"/>
    </location>
</feature>
<keyword evidence="4" id="KW-1185">Reference proteome</keyword>
<sequence length="324" mass="34907">MIVLSGPVSQVPKIDEFRPVVLAVVTDGQTWHIRDIREAVKQHAGLTDDQRAERMASGELRADNRIAWAVSSFYHAGVLQRLAKGLYRITDTGRQFAARGPEPIRERDLLGLPAWDAYQEGLRAQRAEAPKAPAAASGVQMNLEDVADAVATDASPDEVVEAAVAVNRAEAAADLLTRLRAASPEFFERTVLDLLIAMGYGGASGRARHLGKTHDGGVDGVIEQDALGLRTIYVQAKRYAEGNAVGRPELQGFVGALNGHAADRGVFLTTSTFTAQAREYGAAMRGGMVVVDGPQLANLMIKFSVGVQVRQTVDLIEVDDDYFD</sequence>
<dbReference type="InterPro" id="IPR025745">
    <property type="entry name" value="Mrr-like_N_dom"/>
</dbReference>
<dbReference type="SUPFAM" id="SSF52980">
    <property type="entry name" value="Restriction endonuclease-like"/>
    <property type="match status" value="1"/>
</dbReference>